<gene>
    <name evidence="2" type="ORF">AVDCRST_MAG46-2163</name>
</gene>
<dbReference type="AlphaFoldDB" id="A0A6J4LWU6"/>
<dbReference type="SUPFAM" id="SSF110296">
    <property type="entry name" value="Oligoxyloglucan reducing end-specific cellobiohydrolase"/>
    <property type="match status" value="2"/>
</dbReference>
<evidence type="ECO:0000256" key="1">
    <source>
        <dbReference type="SAM" id="SignalP"/>
    </source>
</evidence>
<sequence length="937" mass="101412">MNRRLRQSLVAATVGAVATTMAVVSVNSSGTPPVPVDVTGREGAPGALGAHLEQLRQTVPGDAGMPEEGPGAAAEAEFRKRAYPRETISVNMVEAAQQSFRQVLKTTSKAELQRLAPGRWRNVGPSRALYPFTPFRNASNYVPNKYVAGGRTTDVAIADTCERGDCRMYITPAGGGVWRTDDALAQPVDWTYLGGPLNINAAGTVTIDPSDPSGDTIWVGTGEANICGSGCVAGVGIYRSTNGGDTFRGPLGRPKLSGKGIGEIVADPRGNGTVYAATTTALRGMSSVCCDGVTRPVPGAAEWGLYKSTDFGRSWRMIHNGSARERRCTGSIDQFNNLEVCSPRGVRHFELDPRDPDTMYAGSYARGIWRSTDQGETWAQIKESLNPAVIQTRPAFDVVALNNGNTRMYVHEGNIGTPYSRLFRSDDVATGDPAFTDLTSANPADPGYATYNQCGGQCWYDLFVTSPDGHPNVVYTGGSYVYDETGGISNGRGVVLSTDAGVSGTDMTMDGTDDVHPNGLHPDQHALVTDPNNPFRFFEVNDGGIMRSTGRFSDVSHYCDDRELEGSSLTRCQQLLSRVPRRLIGMNEGLSTLQFIQLSVSPFDSDHLTGGTQDNGTWQTYGNRTTWRNIMIGDGGWSGFDAKVRKFRMHNFFDVSPEVNFCNGDIGKWIWTADPLYGQPGNQFYAPVITDPVVSGTMFAGTGIGVYRTKTFGLGNRSMAEAQRICNTWTGTFEAKCGDWKQTGLVPLTSDTLGDREGGAVAAVERYRGDRNTAWAATTTGRLFYSTNVAAPDPDRVAWQRLDIDSNVDPNRFISGVYPDATRPNVAYVSYSGYSSATPLTPGHVFRVRYNGSRAIWTDLSANLKDMPVTDIVRDDRTGDLYASTDFGVLRRAAGERIWREAAPGMPRVEVAGLTLVPGKRILYAASHGRSAFRLNL</sequence>
<reference evidence="2" key="1">
    <citation type="submission" date="2020-02" db="EMBL/GenBank/DDBJ databases">
        <authorList>
            <person name="Meier V. D."/>
        </authorList>
    </citation>
    <scope>NUCLEOTIDE SEQUENCE</scope>
    <source>
        <strain evidence="2">AVDCRST_MAG46</strain>
    </source>
</reference>
<dbReference type="GO" id="GO:0010411">
    <property type="term" value="P:xyloglucan metabolic process"/>
    <property type="evidence" value="ECO:0007669"/>
    <property type="project" value="TreeGrafter"/>
</dbReference>
<evidence type="ECO:0000313" key="2">
    <source>
        <dbReference type="EMBL" id="CAA9343991.1"/>
    </source>
</evidence>
<keyword evidence="1" id="KW-0732">Signal</keyword>
<name>A0A6J4LWU6_9ACTN</name>
<accession>A0A6J4LWU6</accession>
<dbReference type="InterPro" id="IPR052025">
    <property type="entry name" value="Xyloglucanase_GH74"/>
</dbReference>
<proteinExistence type="predicted"/>
<dbReference type="PANTHER" id="PTHR43739:SF5">
    <property type="entry name" value="EXO-ALPHA-SIALIDASE"/>
    <property type="match status" value="1"/>
</dbReference>
<dbReference type="PANTHER" id="PTHR43739">
    <property type="entry name" value="XYLOGLUCANASE (EUROFUNG)"/>
    <property type="match status" value="1"/>
</dbReference>
<dbReference type="EMBL" id="CADCUD010000148">
    <property type="protein sequence ID" value="CAA9343991.1"/>
    <property type="molecule type" value="Genomic_DNA"/>
</dbReference>
<dbReference type="Gene3D" id="2.130.10.10">
    <property type="entry name" value="YVTN repeat-like/Quinoprotein amine dehydrogenase"/>
    <property type="match status" value="2"/>
</dbReference>
<feature type="signal peptide" evidence="1">
    <location>
        <begin position="1"/>
        <end position="22"/>
    </location>
</feature>
<organism evidence="2">
    <name type="scientific">uncultured Nocardioidaceae bacterium</name>
    <dbReference type="NCBI Taxonomy" id="253824"/>
    <lineage>
        <taxon>Bacteria</taxon>
        <taxon>Bacillati</taxon>
        <taxon>Actinomycetota</taxon>
        <taxon>Actinomycetes</taxon>
        <taxon>Propionibacteriales</taxon>
        <taxon>Nocardioidaceae</taxon>
        <taxon>environmental samples</taxon>
    </lineage>
</organism>
<dbReference type="InterPro" id="IPR015943">
    <property type="entry name" value="WD40/YVTN_repeat-like_dom_sf"/>
</dbReference>
<protein>
    <submittedName>
        <fullName evidence="2">GH74</fullName>
    </submittedName>
</protein>
<feature type="chain" id="PRO_5039145354" evidence="1">
    <location>
        <begin position="23"/>
        <end position="937"/>
    </location>
</feature>